<protein>
    <submittedName>
        <fullName evidence="3">Sperm flagellar protein 1</fullName>
    </submittedName>
</protein>
<dbReference type="GO" id="GO:0008017">
    <property type="term" value="F:microtubule binding"/>
    <property type="evidence" value="ECO:0007669"/>
    <property type="project" value="TreeGrafter"/>
</dbReference>
<dbReference type="SUPFAM" id="SSF47576">
    <property type="entry name" value="Calponin-homology domain, CH-domain"/>
    <property type="match status" value="1"/>
</dbReference>
<evidence type="ECO:0000256" key="1">
    <source>
        <dbReference type="SAM" id="MobiDB-lite"/>
    </source>
</evidence>
<evidence type="ECO:0000259" key="2">
    <source>
        <dbReference type="PROSITE" id="PS50021"/>
    </source>
</evidence>
<organism evidence="3 4">
    <name type="scientific">Mizuhopecten yessoensis</name>
    <name type="common">Japanese scallop</name>
    <name type="synonym">Patinopecten yessoensis</name>
    <dbReference type="NCBI Taxonomy" id="6573"/>
    <lineage>
        <taxon>Eukaryota</taxon>
        <taxon>Metazoa</taxon>
        <taxon>Spiralia</taxon>
        <taxon>Lophotrochozoa</taxon>
        <taxon>Mollusca</taxon>
        <taxon>Bivalvia</taxon>
        <taxon>Autobranchia</taxon>
        <taxon>Pteriomorphia</taxon>
        <taxon>Pectinida</taxon>
        <taxon>Pectinoidea</taxon>
        <taxon>Pectinidae</taxon>
        <taxon>Mizuhopecten</taxon>
    </lineage>
</organism>
<accession>A0A210PPD7</accession>
<reference evidence="3 4" key="1">
    <citation type="journal article" date="2017" name="Nat. Ecol. Evol.">
        <title>Scallop genome provides insights into evolution of bilaterian karyotype and development.</title>
        <authorList>
            <person name="Wang S."/>
            <person name="Zhang J."/>
            <person name="Jiao W."/>
            <person name="Li J."/>
            <person name="Xun X."/>
            <person name="Sun Y."/>
            <person name="Guo X."/>
            <person name="Huan P."/>
            <person name="Dong B."/>
            <person name="Zhang L."/>
            <person name="Hu X."/>
            <person name="Sun X."/>
            <person name="Wang J."/>
            <person name="Zhao C."/>
            <person name="Wang Y."/>
            <person name="Wang D."/>
            <person name="Huang X."/>
            <person name="Wang R."/>
            <person name="Lv J."/>
            <person name="Li Y."/>
            <person name="Zhang Z."/>
            <person name="Liu B."/>
            <person name="Lu W."/>
            <person name="Hui Y."/>
            <person name="Liang J."/>
            <person name="Zhou Z."/>
            <person name="Hou R."/>
            <person name="Li X."/>
            <person name="Liu Y."/>
            <person name="Li H."/>
            <person name="Ning X."/>
            <person name="Lin Y."/>
            <person name="Zhao L."/>
            <person name="Xing Q."/>
            <person name="Dou J."/>
            <person name="Li Y."/>
            <person name="Mao J."/>
            <person name="Guo H."/>
            <person name="Dou H."/>
            <person name="Li T."/>
            <person name="Mu C."/>
            <person name="Jiang W."/>
            <person name="Fu Q."/>
            <person name="Fu X."/>
            <person name="Miao Y."/>
            <person name="Liu J."/>
            <person name="Yu Q."/>
            <person name="Li R."/>
            <person name="Liao H."/>
            <person name="Li X."/>
            <person name="Kong Y."/>
            <person name="Jiang Z."/>
            <person name="Chourrout D."/>
            <person name="Li R."/>
            <person name="Bao Z."/>
        </authorList>
    </citation>
    <scope>NUCLEOTIDE SEQUENCE [LARGE SCALE GENOMIC DNA]</scope>
    <source>
        <strain evidence="3 4">PY_sf001</strain>
    </source>
</reference>
<evidence type="ECO:0000313" key="4">
    <source>
        <dbReference type="Proteomes" id="UP000242188"/>
    </source>
</evidence>
<dbReference type="InterPro" id="IPR010441">
    <property type="entry name" value="CH_2"/>
</dbReference>
<comment type="caution">
    <text evidence="3">The sequence shown here is derived from an EMBL/GenBank/DDBJ whole genome shotgun (WGS) entry which is preliminary data.</text>
</comment>
<dbReference type="GO" id="GO:0051493">
    <property type="term" value="P:regulation of cytoskeleton organization"/>
    <property type="evidence" value="ECO:0007669"/>
    <property type="project" value="TreeGrafter"/>
</dbReference>
<keyword evidence="3" id="KW-0282">Flagellum</keyword>
<dbReference type="Gene3D" id="1.10.418.10">
    <property type="entry name" value="Calponin-like domain"/>
    <property type="match status" value="1"/>
</dbReference>
<feature type="domain" description="Calponin-homology (CH)" evidence="2">
    <location>
        <begin position="5"/>
        <end position="110"/>
    </location>
</feature>
<sequence>MELNDDELTDLYKWVDAIPLSKPKKNMTRDFADGVQVAELVKNFFPKLVDLYNYPTCSNAKQKAKNWEYLNRTVFSKLRFELASDVIEDLSTCKPGVIEKVLHKLRSKIDSALWHMKNNPRRESDKPEADQVYNPYQGKTVKVPVLEPYDPYNDSPNRKGTNRHRSPTRGNNIDVINSQNLGRSEPIVPYHMTTAGPPRPTVPYYSGPDSEAVSSLMFEEKVQESMSKDETIQILQAKIQRLEHLLHLKDLKINTLQDHLDELRPTVQTKKRSQNFR</sequence>
<feature type="region of interest" description="Disordered" evidence="1">
    <location>
        <begin position="146"/>
        <end position="176"/>
    </location>
</feature>
<dbReference type="Proteomes" id="UP000242188">
    <property type="component" value="Unassembled WGS sequence"/>
</dbReference>
<dbReference type="EMBL" id="NEDP02005569">
    <property type="protein sequence ID" value="OWF38365.1"/>
    <property type="molecule type" value="Genomic_DNA"/>
</dbReference>
<dbReference type="InterPro" id="IPR036872">
    <property type="entry name" value="CH_dom_sf"/>
</dbReference>
<gene>
    <name evidence="3" type="ORF">KP79_PYT17286</name>
</gene>
<dbReference type="InterPro" id="IPR001715">
    <property type="entry name" value="CH_dom"/>
</dbReference>
<dbReference type="GO" id="GO:0005930">
    <property type="term" value="C:axoneme"/>
    <property type="evidence" value="ECO:0007669"/>
    <property type="project" value="TreeGrafter"/>
</dbReference>
<dbReference type="InterPro" id="IPR052111">
    <property type="entry name" value="Spermatogenesis_Ciliary_MAP"/>
</dbReference>
<dbReference type="OrthoDB" id="193300at2759"/>
<keyword evidence="4" id="KW-1185">Reference proteome</keyword>
<dbReference type="AlphaFoldDB" id="A0A210PPD7"/>
<dbReference type="PANTHER" id="PTHR12509">
    <property type="entry name" value="SPERMATOGENESIS-ASSOCIATED 4-RELATED"/>
    <property type="match status" value="1"/>
</dbReference>
<keyword evidence="3" id="KW-0969">Cilium</keyword>
<dbReference type="Pfam" id="PF06294">
    <property type="entry name" value="CH_2"/>
    <property type="match status" value="1"/>
</dbReference>
<dbReference type="FunFam" id="1.10.418.10:FF:000059">
    <property type="entry name" value="RIKEN cDNA 6430531B16 gene"/>
    <property type="match status" value="1"/>
</dbReference>
<dbReference type="STRING" id="6573.A0A210PPD7"/>
<proteinExistence type="predicted"/>
<dbReference type="PANTHER" id="PTHR12509:SF9">
    <property type="entry name" value="SPERM FLAGELLAR PROTEIN 1 ISOFORM X1"/>
    <property type="match status" value="1"/>
</dbReference>
<keyword evidence="3" id="KW-0966">Cell projection</keyword>
<evidence type="ECO:0000313" key="3">
    <source>
        <dbReference type="EMBL" id="OWF38365.1"/>
    </source>
</evidence>
<name>A0A210PPD7_MIZYE</name>
<dbReference type="PROSITE" id="PS50021">
    <property type="entry name" value="CH"/>
    <property type="match status" value="1"/>
</dbReference>